<evidence type="ECO:0000313" key="2">
    <source>
        <dbReference type="Proteomes" id="UP000053647"/>
    </source>
</evidence>
<gene>
    <name evidence="1" type="ORF">PAXINDRAFT_172470</name>
</gene>
<keyword evidence="2" id="KW-1185">Reference proteome</keyword>
<proteinExistence type="predicted"/>
<sequence length="324" mass="35933">MEESILSKPKLLYYIVEMLRSDSFDDAVGQVEGWRVFADLMKTLMEDDNLKAQIEGRGSEITKVLEEKLKRGKSKGIRTSLVSLEILRSLGEQTNDSDQVDVWTHGLVDKGVAYLQSEKWKTQKAGIAILSALAQTQHGVDAIKPHIKDMVNRLLPNSRRLDSNSTDTGGSPLKPSCMLGPACALRVLSEDATLRKATNAAQLEALQDLWLDGKLIVEDTPSWRVGTPARDDVLEMIDKMIKSVSGDFSEDLGVTSVGRSALPEIHHWGRLAALVRKSVGKVVAPPVNAAVRAVRYTSQRLSHRQITYLLDCLEQVRWQHGARD</sequence>
<reference evidence="2" key="2">
    <citation type="submission" date="2015-01" db="EMBL/GenBank/DDBJ databases">
        <title>Evolutionary Origins and Diversification of the Mycorrhizal Mutualists.</title>
        <authorList>
            <consortium name="DOE Joint Genome Institute"/>
            <consortium name="Mycorrhizal Genomics Consortium"/>
            <person name="Kohler A."/>
            <person name="Kuo A."/>
            <person name="Nagy L.G."/>
            <person name="Floudas D."/>
            <person name="Copeland A."/>
            <person name="Barry K.W."/>
            <person name="Cichocki N."/>
            <person name="Veneault-Fourrey C."/>
            <person name="LaButti K."/>
            <person name="Lindquist E.A."/>
            <person name="Lipzen A."/>
            <person name="Lundell T."/>
            <person name="Morin E."/>
            <person name="Murat C."/>
            <person name="Riley R."/>
            <person name="Ohm R."/>
            <person name="Sun H."/>
            <person name="Tunlid A."/>
            <person name="Henrissat B."/>
            <person name="Grigoriev I.V."/>
            <person name="Hibbett D.S."/>
            <person name="Martin F."/>
        </authorList>
    </citation>
    <scope>NUCLEOTIDE SEQUENCE [LARGE SCALE GENOMIC DNA]</scope>
    <source>
        <strain evidence="2">ATCC 200175</strain>
    </source>
</reference>
<organism evidence="1 2">
    <name type="scientific">Paxillus involutus ATCC 200175</name>
    <dbReference type="NCBI Taxonomy" id="664439"/>
    <lineage>
        <taxon>Eukaryota</taxon>
        <taxon>Fungi</taxon>
        <taxon>Dikarya</taxon>
        <taxon>Basidiomycota</taxon>
        <taxon>Agaricomycotina</taxon>
        <taxon>Agaricomycetes</taxon>
        <taxon>Agaricomycetidae</taxon>
        <taxon>Boletales</taxon>
        <taxon>Paxilineae</taxon>
        <taxon>Paxillaceae</taxon>
        <taxon>Paxillus</taxon>
    </lineage>
</organism>
<dbReference type="SUPFAM" id="SSF48371">
    <property type="entry name" value="ARM repeat"/>
    <property type="match status" value="1"/>
</dbReference>
<reference evidence="1 2" key="1">
    <citation type="submission" date="2014-06" db="EMBL/GenBank/DDBJ databases">
        <authorList>
            <consortium name="DOE Joint Genome Institute"/>
            <person name="Kuo A."/>
            <person name="Kohler A."/>
            <person name="Nagy L.G."/>
            <person name="Floudas D."/>
            <person name="Copeland A."/>
            <person name="Barry K.W."/>
            <person name="Cichocki N."/>
            <person name="Veneault-Fourrey C."/>
            <person name="LaButti K."/>
            <person name="Lindquist E.A."/>
            <person name="Lipzen A."/>
            <person name="Lundell T."/>
            <person name="Morin E."/>
            <person name="Murat C."/>
            <person name="Sun H."/>
            <person name="Tunlid A."/>
            <person name="Henrissat B."/>
            <person name="Grigoriev I.V."/>
            <person name="Hibbett D.S."/>
            <person name="Martin F."/>
            <person name="Nordberg H.P."/>
            <person name="Cantor M.N."/>
            <person name="Hua S.X."/>
        </authorList>
    </citation>
    <scope>NUCLEOTIDE SEQUENCE [LARGE SCALE GENOMIC DNA]</scope>
    <source>
        <strain evidence="1 2">ATCC 200175</strain>
    </source>
</reference>
<name>A0A0C9TF23_PAXIN</name>
<dbReference type="AlphaFoldDB" id="A0A0C9TF23"/>
<protein>
    <submittedName>
        <fullName evidence="1">Uncharacterized protein</fullName>
    </submittedName>
</protein>
<dbReference type="Proteomes" id="UP000053647">
    <property type="component" value="Unassembled WGS sequence"/>
</dbReference>
<dbReference type="HOGENOM" id="CLU_858174_0_0_1"/>
<dbReference type="OrthoDB" id="2680417at2759"/>
<dbReference type="InterPro" id="IPR016024">
    <property type="entry name" value="ARM-type_fold"/>
</dbReference>
<accession>A0A0C9TF23</accession>
<evidence type="ECO:0000313" key="1">
    <source>
        <dbReference type="EMBL" id="KIJ09533.1"/>
    </source>
</evidence>
<dbReference type="EMBL" id="KN819454">
    <property type="protein sequence ID" value="KIJ09533.1"/>
    <property type="molecule type" value="Genomic_DNA"/>
</dbReference>